<protein>
    <submittedName>
        <fullName evidence="4">Pyruvate ferredoxin oxidoreductase</fullName>
    </submittedName>
</protein>
<gene>
    <name evidence="4" type="primary">porA</name>
    <name evidence="4" type="ORF">C4520_13770</name>
</gene>
<comment type="caution">
    <text evidence="4">The sequence shown here is derived from an EMBL/GenBank/DDBJ whole genome shotgun (WGS) entry which is preliminary data.</text>
</comment>
<dbReference type="Proteomes" id="UP000265882">
    <property type="component" value="Unassembled WGS sequence"/>
</dbReference>
<dbReference type="FunFam" id="3.40.50.970:FF:000012">
    <property type="entry name" value="Pyruvate:ferredoxin (Flavodoxin) oxidoreductase"/>
    <property type="match status" value="1"/>
</dbReference>
<dbReference type="Gene3D" id="3.40.50.970">
    <property type="match status" value="1"/>
</dbReference>
<sequence>MKKVIMGNHAVSHAVMLARTEVIAAYPITPQTQIVEELSNMCAEGKLRAKFIKVESEHSAMACCVGASAAGSRAFTATSSQGLALMHEMLHWAAGARLPIVMAEVNRALAPGWNIWADQSDSLAQRDTGWLQFYCTCNQEILDSILIAYRLAETVSLPAMVVYDAFYLSHTYEAVDIPSPEQVDKFLPPYRPEFKLDVDNPMAFGSLTTPDYYMEMRHQIHQATESVHQVLPAIYQQFSGIFGRAYKVIEPYACDGAELVLLSSGTISSTARMVVEKLNAAGRKIGLLNVRVFRPFPAEQLKNVLRGVKKVAVLDRNISFGQGGIFAQELKAALCNETQRPQVIGFIAGLGGRDITPASIEEVIERAQKPDASQHEVEWVGLKE</sequence>
<dbReference type="PANTHER" id="PTHR32154:SF0">
    <property type="entry name" value="PYRUVATE-FLAVODOXIN OXIDOREDUCTASE-RELATED"/>
    <property type="match status" value="1"/>
</dbReference>
<feature type="domain" description="Pyruvate:ferredoxin oxidoreductase core" evidence="3">
    <location>
        <begin position="257"/>
        <end position="359"/>
    </location>
</feature>
<dbReference type="Pfam" id="PF17147">
    <property type="entry name" value="PFOR_II"/>
    <property type="match status" value="1"/>
</dbReference>
<proteinExistence type="predicted"/>
<dbReference type="Gene3D" id="3.40.50.920">
    <property type="match status" value="1"/>
</dbReference>
<accession>A0A3A4NI44</accession>
<dbReference type="SUPFAM" id="SSF52922">
    <property type="entry name" value="TK C-terminal domain-like"/>
    <property type="match status" value="1"/>
</dbReference>
<dbReference type="EMBL" id="QZKU01000096">
    <property type="protein sequence ID" value="RJP18842.1"/>
    <property type="molecule type" value="Genomic_DNA"/>
</dbReference>
<dbReference type="SUPFAM" id="SSF52518">
    <property type="entry name" value="Thiamin diphosphate-binding fold (THDP-binding)"/>
    <property type="match status" value="1"/>
</dbReference>
<dbReference type="Pfam" id="PF01855">
    <property type="entry name" value="POR_N"/>
    <property type="match status" value="1"/>
</dbReference>
<dbReference type="InterPro" id="IPR033412">
    <property type="entry name" value="PFOR_II"/>
</dbReference>
<evidence type="ECO:0000259" key="3">
    <source>
        <dbReference type="Pfam" id="PF17147"/>
    </source>
</evidence>
<keyword evidence="1" id="KW-0560">Oxidoreductase</keyword>
<dbReference type="FunFam" id="3.40.50.920:FF:000010">
    <property type="entry name" value="Pyruvate ferredoxin oxidoreductase, alpha subunit"/>
    <property type="match status" value="1"/>
</dbReference>
<evidence type="ECO:0000313" key="5">
    <source>
        <dbReference type="Proteomes" id="UP000265882"/>
    </source>
</evidence>
<dbReference type="AlphaFoldDB" id="A0A3A4NI44"/>
<evidence type="ECO:0000256" key="1">
    <source>
        <dbReference type="ARBA" id="ARBA00023002"/>
    </source>
</evidence>
<keyword evidence="4" id="KW-0670">Pyruvate</keyword>
<evidence type="ECO:0000313" key="4">
    <source>
        <dbReference type="EMBL" id="RJP18842.1"/>
    </source>
</evidence>
<dbReference type="InterPro" id="IPR029061">
    <property type="entry name" value="THDP-binding"/>
</dbReference>
<reference evidence="4 5" key="1">
    <citation type="journal article" date="2017" name="ISME J.">
        <title>Energy and carbon metabolisms in a deep terrestrial subsurface fluid microbial community.</title>
        <authorList>
            <person name="Momper L."/>
            <person name="Jungbluth S.P."/>
            <person name="Lee M.D."/>
            <person name="Amend J.P."/>
        </authorList>
    </citation>
    <scope>NUCLEOTIDE SEQUENCE [LARGE SCALE GENOMIC DNA]</scope>
    <source>
        <strain evidence="4">SURF_5</strain>
    </source>
</reference>
<dbReference type="CDD" id="cd07034">
    <property type="entry name" value="TPP_PYR_PFOR_IOR-alpha_like"/>
    <property type="match status" value="1"/>
</dbReference>
<name>A0A3A4NI44_ABYX5</name>
<dbReference type="GO" id="GO:0019752">
    <property type="term" value="P:carboxylic acid metabolic process"/>
    <property type="evidence" value="ECO:0007669"/>
    <property type="project" value="UniProtKB-ARBA"/>
</dbReference>
<dbReference type="InterPro" id="IPR009014">
    <property type="entry name" value="Transketo_C/PFOR_II"/>
</dbReference>
<evidence type="ECO:0000259" key="2">
    <source>
        <dbReference type="Pfam" id="PF01855"/>
    </source>
</evidence>
<dbReference type="PANTHER" id="PTHR32154">
    <property type="entry name" value="PYRUVATE-FLAVODOXIN OXIDOREDUCTASE-RELATED"/>
    <property type="match status" value="1"/>
</dbReference>
<dbReference type="InterPro" id="IPR050722">
    <property type="entry name" value="Pyruvate:ferred/Flavod_OxRd"/>
</dbReference>
<organism evidence="4 5">
    <name type="scientific">Abyssobacteria bacterium (strain SURF_5)</name>
    <dbReference type="NCBI Taxonomy" id="2093360"/>
    <lineage>
        <taxon>Bacteria</taxon>
        <taxon>Pseudomonadati</taxon>
        <taxon>Candidatus Hydrogenedentota</taxon>
        <taxon>Candidatus Abyssobacteria</taxon>
    </lineage>
</organism>
<dbReference type="InterPro" id="IPR002880">
    <property type="entry name" value="Pyrv_Fd/Flavodoxin_OxRdtase_N"/>
</dbReference>
<feature type="domain" description="Pyruvate flavodoxin/ferredoxin oxidoreductase pyrimidine binding" evidence="2">
    <location>
        <begin position="13"/>
        <end position="230"/>
    </location>
</feature>
<dbReference type="GO" id="GO:0016903">
    <property type="term" value="F:oxidoreductase activity, acting on the aldehyde or oxo group of donors"/>
    <property type="evidence" value="ECO:0007669"/>
    <property type="project" value="UniProtKB-ARBA"/>
</dbReference>
<dbReference type="GO" id="GO:0006979">
    <property type="term" value="P:response to oxidative stress"/>
    <property type="evidence" value="ECO:0007669"/>
    <property type="project" value="TreeGrafter"/>
</dbReference>